<feature type="active site" description="Proton donor/acceptor" evidence="2">
    <location>
        <position position="138"/>
    </location>
</feature>
<comment type="caution">
    <text evidence="5">The sequence shown here is derived from an EMBL/GenBank/DDBJ whole genome shotgun (WGS) entry which is preliminary data.</text>
</comment>
<dbReference type="PANTHER" id="PTHR10907">
    <property type="entry name" value="REGUCALCIN"/>
    <property type="match status" value="1"/>
</dbReference>
<evidence type="ECO:0000256" key="3">
    <source>
        <dbReference type="PIRSR" id="PIRSR605511-2"/>
    </source>
</evidence>
<dbReference type="AlphaFoldDB" id="A0ABD3QMA1"/>
<comment type="cofactor">
    <cofactor evidence="3">
        <name>Zn(2+)</name>
        <dbReference type="ChEBI" id="CHEBI:29105"/>
    </cofactor>
    <text evidence="3">Binds 1 divalent metal cation per subunit.</text>
</comment>
<dbReference type="InterPro" id="IPR005511">
    <property type="entry name" value="SMP-30"/>
</dbReference>
<reference evidence="5 6" key="1">
    <citation type="journal article" date="2020" name="G3 (Bethesda)">
        <title>Improved Reference Genome for Cyclotella cryptica CCMP332, a Model for Cell Wall Morphogenesis, Salinity Adaptation, and Lipid Production in Diatoms (Bacillariophyta).</title>
        <authorList>
            <person name="Roberts W.R."/>
            <person name="Downey K.M."/>
            <person name="Ruck E.C."/>
            <person name="Traller J.C."/>
            <person name="Alverson A.J."/>
        </authorList>
    </citation>
    <scope>NUCLEOTIDE SEQUENCE [LARGE SCALE GENOMIC DNA]</scope>
    <source>
        <strain evidence="5 6">CCMP332</strain>
    </source>
</reference>
<dbReference type="Proteomes" id="UP001516023">
    <property type="component" value="Unassembled WGS sequence"/>
</dbReference>
<sequence length="227" mass="25063">MINPGGNPNSPMPDFATGPSVLCNRPDQMSTKVDSFYQYFLYDRSDLCFCRPSRAGATTGENNAGLFRLNSSTLQWEEILDYRFRVSNCICFSPDCKTMYFGDTPTRAVYAFDYSPDGPLTNRRLVWTMPSDMPGGPDGAQIDSNGNLWIAVTGANRVVQLDPSNGQIEMIVHLDANPTSLTFGGPELDELFITTRAPNGGGLYRVKMPYGVKGLPEPEFRLGTPYV</sequence>
<gene>
    <name evidence="5" type="ORF">HJC23_002354</name>
</gene>
<dbReference type="SUPFAM" id="SSF63829">
    <property type="entry name" value="Calcium-dependent phosphotriesterase"/>
    <property type="match status" value="1"/>
</dbReference>
<feature type="binding site" evidence="3">
    <location>
        <position position="138"/>
    </location>
    <ligand>
        <name>a divalent metal cation</name>
        <dbReference type="ChEBI" id="CHEBI:60240"/>
    </ligand>
</feature>
<evidence type="ECO:0000259" key="4">
    <source>
        <dbReference type="Pfam" id="PF08450"/>
    </source>
</evidence>
<dbReference type="InterPro" id="IPR011042">
    <property type="entry name" value="6-blade_b-propeller_TolB-like"/>
</dbReference>
<evidence type="ECO:0000313" key="6">
    <source>
        <dbReference type="Proteomes" id="UP001516023"/>
    </source>
</evidence>
<evidence type="ECO:0000256" key="1">
    <source>
        <dbReference type="ARBA" id="ARBA00008853"/>
    </source>
</evidence>
<evidence type="ECO:0000313" key="5">
    <source>
        <dbReference type="EMBL" id="KAL3801061.1"/>
    </source>
</evidence>
<dbReference type="EMBL" id="JABMIG020000029">
    <property type="protein sequence ID" value="KAL3801061.1"/>
    <property type="molecule type" value="Genomic_DNA"/>
</dbReference>
<keyword evidence="6" id="KW-1185">Reference proteome</keyword>
<dbReference type="PANTHER" id="PTHR10907:SF47">
    <property type="entry name" value="REGUCALCIN"/>
    <property type="match status" value="1"/>
</dbReference>
<feature type="binding site" evidence="3">
    <location>
        <position position="88"/>
    </location>
    <ligand>
        <name>a divalent metal cation</name>
        <dbReference type="ChEBI" id="CHEBI:60240"/>
    </ligand>
</feature>
<comment type="similarity">
    <text evidence="1">Belongs to the SMP-30/CGR1 family.</text>
</comment>
<keyword evidence="3" id="KW-0862">Zinc</keyword>
<protein>
    <recommendedName>
        <fullName evidence="4">SMP-30/Gluconolactonase/LRE-like region domain-containing protein</fullName>
    </recommendedName>
</protein>
<dbReference type="InterPro" id="IPR013658">
    <property type="entry name" value="SGL"/>
</dbReference>
<keyword evidence="3" id="KW-0479">Metal-binding</keyword>
<proteinExistence type="inferred from homology"/>
<feature type="domain" description="SMP-30/Gluconolactonase/LRE-like region" evidence="4">
    <location>
        <begin position="59"/>
        <end position="195"/>
    </location>
</feature>
<dbReference type="PRINTS" id="PR01790">
    <property type="entry name" value="SMP30FAMILY"/>
</dbReference>
<accession>A0ABD3QMA1</accession>
<dbReference type="Gene3D" id="2.120.10.30">
    <property type="entry name" value="TolB, C-terminal domain"/>
    <property type="match status" value="1"/>
</dbReference>
<dbReference type="Pfam" id="PF08450">
    <property type="entry name" value="SGL"/>
    <property type="match status" value="1"/>
</dbReference>
<name>A0ABD3QMA1_9STRA</name>
<evidence type="ECO:0000256" key="2">
    <source>
        <dbReference type="PIRSR" id="PIRSR605511-1"/>
    </source>
</evidence>
<organism evidence="5 6">
    <name type="scientific">Cyclotella cryptica</name>
    <dbReference type="NCBI Taxonomy" id="29204"/>
    <lineage>
        <taxon>Eukaryota</taxon>
        <taxon>Sar</taxon>
        <taxon>Stramenopiles</taxon>
        <taxon>Ochrophyta</taxon>
        <taxon>Bacillariophyta</taxon>
        <taxon>Coscinodiscophyceae</taxon>
        <taxon>Thalassiosirophycidae</taxon>
        <taxon>Stephanodiscales</taxon>
        <taxon>Stephanodiscaceae</taxon>
        <taxon>Cyclotella</taxon>
    </lineage>
</organism>